<evidence type="ECO:0000259" key="7">
    <source>
        <dbReference type="Pfam" id="PF04545"/>
    </source>
</evidence>
<organism evidence="8">
    <name type="scientific">hydrothermal vent metagenome</name>
    <dbReference type="NCBI Taxonomy" id="652676"/>
    <lineage>
        <taxon>unclassified sequences</taxon>
        <taxon>metagenomes</taxon>
        <taxon>ecological metagenomes</taxon>
    </lineage>
</organism>
<dbReference type="GO" id="GO:0003899">
    <property type="term" value="F:DNA-directed RNA polymerase activity"/>
    <property type="evidence" value="ECO:0007669"/>
    <property type="project" value="InterPro"/>
</dbReference>
<feature type="domain" description="RNA polymerase sigma-70 region 3" evidence="5">
    <location>
        <begin position="47"/>
        <end position="114"/>
    </location>
</feature>
<accession>A0A3B1AD12</accession>
<proteinExistence type="predicted"/>
<dbReference type="InterPro" id="IPR007624">
    <property type="entry name" value="RNA_pol_sigma70_r3"/>
</dbReference>
<feature type="domain" description="RNA polymerase sigma-70 region 4" evidence="7">
    <location>
        <begin position="134"/>
        <end position="182"/>
    </location>
</feature>
<dbReference type="AlphaFoldDB" id="A0A3B1AD12"/>
<gene>
    <name evidence="8" type="ORF">MNBD_GAMMA20-820</name>
</gene>
<dbReference type="NCBIfam" id="NF005413">
    <property type="entry name" value="PRK06986.1"/>
    <property type="match status" value="1"/>
</dbReference>
<dbReference type="InterPro" id="IPR007630">
    <property type="entry name" value="RNA_pol_sigma70_r4"/>
</dbReference>
<dbReference type="InterPro" id="IPR013325">
    <property type="entry name" value="RNA_pol_sigma_r2"/>
</dbReference>
<keyword evidence="8" id="KW-0282">Flagellum</keyword>
<dbReference type="EMBL" id="UOFU01000132">
    <property type="protein sequence ID" value="VAW97812.1"/>
    <property type="molecule type" value="Genomic_DNA"/>
</dbReference>
<dbReference type="CDD" id="cd06171">
    <property type="entry name" value="Sigma70_r4"/>
    <property type="match status" value="1"/>
</dbReference>
<dbReference type="SUPFAM" id="SSF88946">
    <property type="entry name" value="Sigma2 domain of RNA polymerase sigma factors"/>
    <property type="match status" value="1"/>
</dbReference>
<evidence type="ECO:0000313" key="8">
    <source>
        <dbReference type="EMBL" id="VAW97812.1"/>
    </source>
</evidence>
<evidence type="ECO:0000256" key="2">
    <source>
        <dbReference type="ARBA" id="ARBA00023082"/>
    </source>
</evidence>
<dbReference type="InterPro" id="IPR012845">
    <property type="entry name" value="RNA_pol_sigma_FliA_WhiG"/>
</dbReference>
<dbReference type="InterPro" id="IPR014284">
    <property type="entry name" value="RNA_pol_sigma-70_dom"/>
</dbReference>
<dbReference type="Pfam" id="PF04539">
    <property type="entry name" value="Sigma70_r3"/>
    <property type="match status" value="1"/>
</dbReference>
<keyword evidence="2" id="KW-0731">Sigma factor</keyword>
<dbReference type="GO" id="GO:0003677">
    <property type="term" value="F:DNA binding"/>
    <property type="evidence" value="ECO:0007669"/>
    <property type="project" value="UniProtKB-KW"/>
</dbReference>
<evidence type="ECO:0000259" key="6">
    <source>
        <dbReference type="Pfam" id="PF04542"/>
    </source>
</evidence>
<keyword evidence="3" id="KW-0238">DNA-binding</keyword>
<dbReference type="PANTHER" id="PTHR30385:SF7">
    <property type="entry name" value="RNA POLYMERASE SIGMA FACTOR FLIA"/>
    <property type="match status" value="1"/>
</dbReference>
<dbReference type="InterPro" id="IPR007627">
    <property type="entry name" value="RNA_pol_sigma70_r2"/>
</dbReference>
<dbReference type="Gene3D" id="1.10.1740.10">
    <property type="match status" value="1"/>
</dbReference>
<dbReference type="GO" id="GO:0006352">
    <property type="term" value="P:DNA-templated transcription initiation"/>
    <property type="evidence" value="ECO:0007669"/>
    <property type="project" value="InterPro"/>
</dbReference>
<dbReference type="GO" id="GO:0016987">
    <property type="term" value="F:sigma factor activity"/>
    <property type="evidence" value="ECO:0007669"/>
    <property type="project" value="UniProtKB-KW"/>
</dbReference>
<dbReference type="InterPro" id="IPR013324">
    <property type="entry name" value="RNA_pol_sigma_r3/r4-like"/>
</dbReference>
<dbReference type="Gene3D" id="1.20.140.160">
    <property type="match status" value="1"/>
</dbReference>
<keyword evidence="8" id="KW-0966">Cell projection</keyword>
<dbReference type="SUPFAM" id="SSF88659">
    <property type="entry name" value="Sigma3 and sigma4 domains of RNA polymerase sigma factors"/>
    <property type="match status" value="2"/>
</dbReference>
<evidence type="ECO:0000259" key="5">
    <source>
        <dbReference type="Pfam" id="PF04539"/>
    </source>
</evidence>
<dbReference type="NCBIfam" id="TIGR02479">
    <property type="entry name" value="FliA_WhiG"/>
    <property type="match status" value="1"/>
</dbReference>
<evidence type="ECO:0000256" key="1">
    <source>
        <dbReference type="ARBA" id="ARBA00023015"/>
    </source>
</evidence>
<protein>
    <submittedName>
        <fullName evidence="8">RNA polymerase sigma factor for flagellar operon</fullName>
    </submittedName>
</protein>
<keyword evidence="4" id="KW-0804">Transcription</keyword>
<evidence type="ECO:0000256" key="3">
    <source>
        <dbReference type="ARBA" id="ARBA00023125"/>
    </source>
</evidence>
<dbReference type="Pfam" id="PF04542">
    <property type="entry name" value="Sigma70_r2"/>
    <property type="match status" value="1"/>
</dbReference>
<name>A0A3B1AD12_9ZZZZ</name>
<sequence length="192" mass="22039">MGLLEAAKKYDANQGASFETYAGIRIRGAMLDELRRNDWAPKSVHRKVRDITAAIREIENREGRDARDEEVVQVLGISKAEYFKTLQDVSTHRVLSWDEIGIDEDAIGQSIMDTKPGIQDQLEKQHFRERLSEAIATLPEREKMTVALYYESELNLREIGSVLNVSESRISQLLSQAHIRLRARMKDWIGQQ</sequence>
<keyword evidence="8" id="KW-0969">Cilium</keyword>
<feature type="domain" description="RNA polymerase sigma-70 region 2" evidence="6">
    <location>
        <begin position="1"/>
        <end position="39"/>
    </location>
</feature>
<evidence type="ECO:0000256" key="4">
    <source>
        <dbReference type="ARBA" id="ARBA00023163"/>
    </source>
</evidence>
<reference evidence="8" key="1">
    <citation type="submission" date="2018-06" db="EMBL/GenBank/DDBJ databases">
        <authorList>
            <person name="Zhirakovskaya E."/>
        </authorList>
    </citation>
    <scope>NUCLEOTIDE SEQUENCE</scope>
</reference>
<dbReference type="Pfam" id="PF04545">
    <property type="entry name" value="Sigma70_r4"/>
    <property type="match status" value="1"/>
</dbReference>
<dbReference type="NCBIfam" id="TIGR02937">
    <property type="entry name" value="sigma70-ECF"/>
    <property type="match status" value="1"/>
</dbReference>
<dbReference type="PANTHER" id="PTHR30385">
    <property type="entry name" value="SIGMA FACTOR F FLAGELLAR"/>
    <property type="match status" value="1"/>
</dbReference>
<keyword evidence="1" id="KW-0805">Transcription regulation</keyword>